<dbReference type="Proteomes" id="UP000001023">
    <property type="component" value="Chromosome"/>
</dbReference>
<protein>
    <submittedName>
        <fullName evidence="2">Paraquat-inducible protein A, putative</fullName>
    </submittedName>
</protein>
<feature type="transmembrane region" description="Helical" evidence="1">
    <location>
        <begin position="46"/>
        <end position="65"/>
    </location>
</feature>
<dbReference type="HOGENOM" id="CLU_1676947_0_0_5"/>
<feature type="transmembrane region" description="Helical" evidence="1">
    <location>
        <begin position="20"/>
        <end position="39"/>
    </location>
</feature>
<accession>Q5LQ23</accession>
<evidence type="ECO:0000256" key="1">
    <source>
        <dbReference type="SAM" id="Phobius"/>
    </source>
</evidence>
<proteinExistence type="predicted"/>
<keyword evidence="1" id="KW-0472">Membrane</keyword>
<feature type="transmembrane region" description="Helical" evidence="1">
    <location>
        <begin position="105"/>
        <end position="126"/>
    </location>
</feature>
<keyword evidence="3" id="KW-1185">Reference proteome</keyword>
<dbReference type="InterPro" id="IPR007498">
    <property type="entry name" value="PqiA-like"/>
</dbReference>
<keyword evidence="1" id="KW-1133">Transmembrane helix</keyword>
<dbReference type="EMBL" id="CP000031">
    <property type="protein sequence ID" value="AAV95918.1"/>
    <property type="molecule type" value="Genomic_DNA"/>
</dbReference>
<dbReference type="KEGG" id="sil:SPO2673"/>
<evidence type="ECO:0000313" key="2">
    <source>
        <dbReference type="EMBL" id="AAV95918.1"/>
    </source>
</evidence>
<feature type="transmembrane region" description="Helical" evidence="1">
    <location>
        <begin position="138"/>
        <end position="157"/>
    </location>
</feature>
<gene>
    <name evidence="2" type="ordered locus">SPO2673</name>
</gene>
<feature type="transmembrane region" description="Helical" evidence="1">
    <location>
        <begin position="71"/>
        <end position="93"/>
    </location>
</feature>
<reference evidence="2 3" key="1">
    <citation type="journal article" date="2004" name="Nature">
        <title>Genome sequence of Silicibacter pomeroyi reveals adaptations to the marine environment.</title>
        <authorList>
            <person name="Moran M.A."/>
            <person name="Buchan A."/>
            <person name="Gonzalez J.M."/>
            <person name="Heidelberg J.F."/>
            <person name="Whitman W.B."/>
            <person name="Kiene R.P."/>
            <person name="Henriksen J.R."/>
            <person name="King G.M."/>
            <person name="Belas R."/>
            <person name="Fuqua C."/>
            <person name="Brinkac L."/>
            <person name="Lewis M."/>
            <person name="Johri S."/>
            <person name="Weaver B."/>
            <person name="Pai G."/>
            <person name="Eisen J.A."/>
            <person name="Rahe E."/>
            <person name="Sheldon W.M."/>
            <person name="Ye W."/>
            <person name="Miller T.R."/>
            <person name="Carlton J."/>
            <person name="Rasko D.A."/>
            <person name="Paulsen I.T."/>
            <person name="Ren Q."/>
            <person name="Daugherty S.C."/>
            <person name="Deboy R.T."/>
            <person name="Dodson R.J."/>
            <person name="Durkin A.S."/>
            <person name="Madupu R."/>
            <person name="Nelson W.C."/>
            <person name="Sullivan S.A."/>
            <person name="Rosovitz M.J."/>
            <person name="Haft D.H."/>
            <person name="Selengut J."/>
            <person name="Ward N."/>
        </authorList>
    </citation>
    <scope>NUCLEOTIDE SEQUENCE [LARGE SCALE GENOMIC DNA]</scope>
    <source>
        <strain evidence="3">ATCC 700808 / DSM 15171 / DSS-3</strain>
    </source>
</reference>
<organism evidence="2 3">
    <name type="scientific">Ruegeria pomeroyi (strain ATCC 700808 / DSM 15171 / DSS-3)</name>
    <name type="common">Silicibacter pomeroyi</name>
    <dbReference type="NCBI Taxonomy" id="246200"/>
    <lineage>
        <taxon>Bacteria</taxon>
        <taxon>Pseudomonadati</taxon>
        <taxon>Pseudomonadota</taxon>
        <taxon>Alphaproteobacteria</taxon>
        <taxon>Rhodobacterales</taxon>
        <taxon>Roseobacteraceae</taxon>
        <taxon>Ruegeria</taxon>
    </lineage>
</organism>
<dbReference type="PaxDb" id="246200-SPO2673"/>
<sequence>MTGPAENSTNFPGHRLKSPLPLRLATLSLLILYPVAWFAPLMRAGLLPIFGLSEISVITGLQSLWASDVALALIVTAFALFAPYLKTIGTALIQWNLLDPRAQPALHILGKLAMADIFLIALYITLAKGISYATIEAAWGLYLFTACILASIALGLLTERQIRKATR</sequence>
<dbReference type="Pfam" id="PF04403">
    <property type="entry name" value="PqiA"/>
    <property type="match status" value="1"/>
</dbReference>
<dbReference type="eggNOG" id="COG2995">
    <property type="taxonomic scope" value="Bacteria"/>
</dbReference>
<dbReference type="AlphaFoldDB" id="Q5LQ23"/>
<dbReference type="STRING" id="246200.SPO2673"/>
<reference evidence="2 3" key="2">
    <citation type="journal article" date="2014" name="Stand. Genomic Sci.">
        <title>An updated genome annotation for the model marine bacterium Ruegeria pomeroyi DSS-3.</title>
        <authorList>
            <person name="Rivers A.R."/>
            <person name="Smith C.B."/>
            <person name="Moran M.A."/>
        </authorList>
    </citation>
    <scope>GENOME REANNOTATION</scope>
    <source>
        <strain evidence="3">ATCC 700808 / DSM 15171 / DSS-3</strain>
    </source>
</reference>
<evidence type="ECO:0000313" key="3">
    <source>
        <dbReference type="Proteomes" id="UP000001023"/>
    </source>
</evidence>
<name>Q5LQ23_RUEPO</name>
<keyword evidence="1" id="KW-0812">Transmembrane</keyword>